<dbReference type="SUPFAM" id="SSF54593">
    <property type="entry name" value="Glyoxalase/Bleomycin resistance protein/Dihydroxybiphenyl dioxygenase"/>
    <property type="match status" value="1"/>
</dbReference>
<keyword evidence="3" id="KW-0479">Metal-binding</keyword>
<dbReference type="GO" id="GO:0046872">
    <property type="term" value="F:metal ion binding"/>
    <property type="evidence" value="ECO:0007669"/>
    <property type="project" value="UniProtKB-KW"/>
</dbReference>
<dbReference type="STRING" id="10228.B3S1B3"/>
<gene>
    <name evidence="7" type="ORF">TRIADDRAFT_58263</name>
</gene>
<dbReference type="InterPro" id="IPR004360">
    <property type="entry name" value="Glyas_Fos-R_dOase_dom"/>
</dbReference>
<accession>B3S1B3</accession>
<comment type="similarity">
    <text evidence="2">Belongs to the 4HPPD family.</text>
</comment>
<proteinExistence type="inferred from homology"/>
<keyword evidence="4" id="KW-0677">Repeat</keyword>
<dbReference type="GO" id="GO:0009072">
    <property type="term" value="P:aromatic amino acid metabolic process"/>
    <property type="evidence" value="ECO:0007669"/>
    <property type="project" value="InterPro"/>
</dbReference>
<dbReference type="PhylomeDB" id="B3S1B3"/>
<dbReference type="OMA" id="ILNTEHY"/>
<dbReference type="Gene3D" id="3.10.180.10">
    <property type="entry name" value="2,3-Dihydroxybiphenyl 1,2-Dioxygenase, domain 1"/>
    <property type="match status" value="2"/>
</dbReference>
<dbReference type="InParanoid" id="B3S1B3"/>
<dbReference type="CDD" id="cd07250">
    <property type="entry name" value="HPPD_C_like"/>
    <property type="match status" value="1"/>
</dbReference>
<evidence type="ECO:0000256" key="3">
    <source>
        <dbReference type="ARBA" id="ARBA00022723"/>
    </source>
</evidence>
<protein>
    <recommendedName>
        <fullName evidence="6">VOC domain-containing protein</fullName>
    </recommendedName>
</protein>
<keyword evidence="8" id="KW-1185">Reference proteome</keyword>
<evidence type="ECO:0000256" key="4">
    <source>
        <dbReference type="ARBA" id="ARBA00022737"/>
    </source>
</evidence>
<sequence>MAVSIHHFVISCRSPSETCELFCQKFSFRKFAICKQLGQGVKIAAKISDDIVAVFEERPKNASHDSVYDVALVVEDFVEKHATAVKNGAHFIQSPTRIEDQYGYIDYAIVKVPAGNIQHTLLDVSHYGGQFLPGYQPINDVENVNSPTTESNHQLVTHIDHVTCICHQNTTVPLLNWYQKCFNFSRFTINADEEEDGYTLNDLHIKMIAAQYWLCTEQGIQSSNGRFKFLLAEPLDISVNNHVNGFLKEQEGSGIQHIALHTENITNTVGQMKAAGTAFVTPPDTYYNNLKQADIHETVKLSAEDLKENNVLLDFELDKCENEGHNSNGQRRPDAKYLLQAFTRPLLDKKRSFFMEVIQRFGARGFGGSNIRKSFTAMEDNNGIVNDT</sequence>
<dbReference type="AlphaFoldDB" id="B3S1B3"/>
<organism evidence="7 8">
    <name type="scientific">Trichoplax adhaerens</name>
    <name type="common">Trichoplax reptans</name>
    <dbReference type="NCBI Taxonomy" id="10228"/>
    <lineage>
        <taxon>Eukaryota</taxon>
        <taxon>Metazoa</taxon>
        <taxon>Placozoa</taxon>
        <taxon>Uniplacotomia</taxon>
        <taxon>Trichoplacea</taxon>
        <taxon>Trichoplacidae</taxon>
        <taxon>Trichoplax</taxon>
    </lineage>
</organism>
<name>B3S1B3_TRIAD</name>
<dbReference type="CTD" id="6755655"/>
<reference evidence="7 8" key="1">
    <citation type="journal article" date="2008" name="Nature">
        <title>The Trichoplax genome and the nature of placozoans.</title>
        <authorList>
            <person name="Srivastava M."/>
            <person name="Begovic E."/>
            <person name="Chapman J."/>
            <person name="Putnam N.H."/>
            <person name="Hellsten U."/>
            <person name="Kawashima T."/>
            <person name="Kuo A."/>
            <person name="Mitros T."/>
            <person name="Salamov A."/>
            <person name="Carpenter M.L."/>
            <person name="Signorovitch A.Y."/>
            <person name="Moreno M.A."/>
            <person name="Kamm K."/>
            <person name="Grimwood J."/>
            <person name="Schmutz J."/>
            <person name="Shapiro H."/>
            <person name="Grigoriev I.V."/>
            <person name="Buss L.W."/>
            <person name="Schierwater B."/>
            <person name="Dellaporta S.L."/>
            <person name="Rokhsar D.S."/>
        </authorList>
    </citation>
    <scope>NUCLEOTIDE SEQUENCE [LARGE SCALE GENOMIC DNA]</scope>
    <source>
        <strain evidence="7 8">Grell-BS-1999</strain>
    </source>
</reference>
<dbReference type="OrthoDB" id="414569at2759"/>
<feature type="domain" description="VOC" evidence="6">
    <location>
        <begin position="4"/>
        <end position="124"/>
    </location>
</feature>
<dbReference type="PROSITE" id="PS51819">
    <property type="entry name" value="VOC"/>
    <property type="match status" value="2"/>
</dbReference>
<evidence type="ECO:0000259" key="6">
    <source>
        <dbReference type="PROSITE" id="PS51819"/>
    </source>
</evidence>
<dbReference type="PANTHER" id="PTHR11959">
    <property type="entry name" value="4-HYDROXYPHENYLPYRUVATE DIOXYGENASE"/>
    <property type="match status" value="1"/>
</dbReference>
<dbReference type="InterPro" id="IPR029068">
    <property type="entry name" value="Glyas_Bleomycin-R_OHBP_Dase"/>
</dbReference>
<dbReference type="eggNOG" id="KOG0638">
    <property type="taxonomic scope" value="Eukaryota"/>
</dbReference>
<dbReference type="RefSeq" id="XP_002114442.1">
    <property type="nucleotide sequence ID" value="XM_002114406.1"/>
</dbReference>
<dbReference type="InterPro" id="IPR005956">
    <property type="entry name" value="4OHPhenylPyrv_dOase"/>
</dbReference>
<dbReference type="InterPro" id="IPR041735">
    <property type="entry name" value="4OHPhenylPyrv_dOase_C"/>
</dbReference>
<dbReference type="Proteomes" id="UP000009022">
    <property type="component" value="Unassembled WGS sequence"/>
</dbReference>
<dbReference type="KEGG" id="tad:TRIADDRAFT_58263"/>
<evidence type="ECO:0000256" key="5">
    <source>
        <dbReference type="ARBA" id="ARBA00023004"/>
    </source>
</evidence>
<dbReference type="HOGENOM" id="CLU_034004_1_1_1"/>
<feature type="domain" description="VOC" evidence="6">
    <location>
        <begin position="158"/>
        <end position="316"/>
    </location>
</feature>
<evidence type="ECO:0000313" key="7">
    <source>
        <dbReference type="EMBL" id="EDV23532.1"/>
    </source>
</evidence>
<dbReference type="EMBL" id="DS985247">
    <property type="protein sequence ID" value="EDV23532.1"/>
    <property type="molecule type" value="Genomic_DNA"/>
</dbReference>
<evidence type="ECO:0000256" key="1">
    <source>
        <dbReference type="ARBA" id="ARBA00001962"/>
    </source>
</evidence>
<dbReference type="PANTHER" id="PTHR11959:SF10">
    <property type="entry name" value="4-HYDROXYPHENYLPYRUVATE DIOXYGENASE-LIKE PROTEIN"/>
    <property type="match status" value="1"/>
</dbReference>
<dbReference type="InterPro" id="IPR037523">
    <property type="entry name" value="VOC_core"/>
</dbReference>
<dbReference type="FunCoup" id="B3S1B3">
    <property type="interactions" value="47"/>
</dbReference>
<dbReference type="GO" id="GO:0003868">
    <property type="term" value="F:4-hydroxyphenylpyruvate dioxygenase activity"/>
    <property type="evidence" value="ECO:0007669"/>
    <property type="project" value="InterPro"/>
</dbReference>
<keyword evidence="5" id="KW-0408">Iron</keyword>
<evidence type="ECO:0000256" key="2">
    <source>
        <dbReference type="ARBA" id="ARBA00005877"/>
    </source>
</evidence>
<dbReference type="Pfam" id="PF00903">
    <property type="entry name" value="Glyoxalase"/>
    <property type="match status" value="1"/>
</dbReference>
<dbReference type="GeneID" id="6755655"/>
<evidence type="ECO:0000313" key="8">
    <source>
        <dbReference type="Proteomes" id="UP000009022"/>
    </source>
</evidence>
<comment type="cofactor">
    <cofactor evidence="1">
        <name>Fe cation</name>
        <dbReference type="ChEBI" id="CHEBI:24875"/>
    </cofactor>
</comment>